<dbReference type="PANTHER" id="PTHR47979">
    <property type="entry name" value="DRAB11-RELATED"/>
    <property type="match status" value="1"/>
</dbReference>
<name>A0A9K3D5R9_9EUKA</name>
<comment type="caution">
    <text evidence="3">The sequence shown here is derived from an EMBL/GenBank/DDBJ whole genome shotgun (WGS) entry which is preliminary data.</text>
</comment>
<evidence type="ECO:0000256" key="1">
    <source>
        <dbReference type="ARBA" id="ARBA00006270"/>
    </source>
</evidence>
<dbReference type="InterPro" id="IPR001806">
    <property type="entry name" value="Small_GTPase"/>
</dbReference>
<dbReference type="Proteomes" id="UP000265618">
    <property type="component" value="Unassembled WGS sequence"/>
</dbReference>
<dbReference type="InterPro" id="IPR027417">
    <property type="entry name" value="P-loop_NTPase"/>
</dbReference>
<feature type="region of interest" description="Disordered" evidence="2">
    <location>
        <begin position="1"/>
        <end position="29"/>
    </location>
</feature>
<dbReference type="PROSITE" id="PS51419">
    <property type="entry name" value="RAB"/>
    <property type="match status" value="1"/>
</dbReference>
<evidence type="ECO:0000256" key="2">
    <source>
        <dbReference type="SAM" id="MobiDB-lite"/>
    </source>
</evidence>
<dbReference type="InterPro" id="IPR050209">
    <property type="entry name" value="Rab_GTPases_membrane_traffic"/>
</dbReference>
<dbReference type="PRINTS" id="PR00449">
    <property type="entry name" value="RASTRNSFRMNG"/>
</dbReference>
<protein>
    <submittedName>
        <fullName evidence="3">Small GTPase superfamily, Rho type</fullName>
    </submittedName>
</protein>
<reference evidence="3 4" key="1">
    <citation type="journal article" date="2018" name="PLoS ONE">
        <title>The draft genome of Kipferlia bialata reveals reductive genome evolution in fornicate parasites.</title>
        <authorList>
            <person name="Tanifuji G."/>
            <person name="Takabayashi S."/>
            <person name="Kume K."/>
            <person name="Takagi M."/>
            <person name="Nakayama T."/>
            <person name="Kamikawa R."/>
            <person name="Inagaki Y."/>
            <person name="Hashimoto T."/>
        </authorList>
    </citation>
    <scope>NUCLEOTIDE SEQUENCE [LARGE SCALE GENOMIC DNA]</scope>
    <source>
        <strain evidence="3">NY0173</strain>
    </source>
</reference>
<gene>
    <name evidence="3" type="ORF">KIPB_011533</name>
</gene>
<evidence type="ECO:0000313" key="4">
    <source>
        <dbReference type="Proteomes" id="UP000265618"/>
    </source>
</evidence>
<dbReference type="InterPro" id="IPR005225">
    <property type="entry name" value="Small_GTP-bd"/>
</dbReference>
<dbReference type="OrthoDB" id="9989112at2759"/>
<dbReference type="PROSITE" id="PS51421">
    <property type="entry name" value="RAS"/>
    <property type="match status" value="1"/>
</dbReference>
<sequence length="219" mass="24827">MPPRPRQDRDRDRDRDRGSPRGEDDRPGSVAAIERPARLAPRRSNRQIMRLKILSGGNSMVGKSCIIKRFSEGRFVRKYVGTIGIDYGVKAIGIRNHDVRVNFWDMAGSPAYLEVRNEFYKDAQGMLLVFDVTNRASFEALGRWITEAKESGADWGSMIVYLVGNKTDLPRRVIQEAEASAFAQTHKMQYWETSAQSGDNVSDMFLALFTSVYNRVTKA</sequence>
<dbReference type="Gene3D" id="3.40.50.300">
    <property type="entry name" value="P-loop containing nucleotide triphosphate hydrolases"/>
    <property type="match status" value="1"/>
</dbReference>
<dbReference type="GO" id="GO:0003924">
    <property type="term" value="F:GTPase activity"/>
    <property type="evidence" value="ECO:0007669"/>
    <property type="project" value="InterPro"/>
</dbReference>
<comment type="similarity">
    <text evidence="1">Belongs to the small GTPase superfamily. Rab family.</text>
</comment>
<dbReference type="SMART" id="SM00173">
    <property type="entry name" value="RAS"/>
    <property type="match status" value="1"/>
</dbReference>
<evidence type="ECO:0000313" key="3">
    <source>
        <dbReference type="EMBL" id="GIQ89132.1"/>
    </source>
</evidence>
<accession>A0A9K3D5R9</accession>
<proteinExistence type="inferred from homology"/>
<dbReference type="NCBIfam" id="TIGR00231">
    <property type="entry name" value="small_GTP"/>
    <property type="match status" value="1"/>
</dbReference>
<feature type="compositionally biased region" description="Basic and acidic residues" evidence="2">
    <location>
        <begin position="1"/>
        <end position="27"/>
    </location>
</feature>
<keyword evidence="4" id="KW-1185">Reference proteome</keyword>
<dbReference type="Pfam" id="PF00071">
    <property type="entry name" value="Ras"/>
    <property type="match status" value="1"/>
</dbReference>
<dbReference type="GO" id="GO:0005525">
    <property type="term" value="F:GTP binding"/>
    <property type="evidence" value="ECO:0007669"/>
    <property type="project" value="InterPro"/>
</dbReference>
<organism evidence="3 4">
    <name type="scientific">Kipferlia bialata</name>
    <dbReference type="NCBI Taxonomy" id="797122"/>
    <lineage>
        <taxon>Eukaryota</taxon>
        <taxon>Metamonada</taxon>
        <taxon>Carpediemonas-like organisms</taxon>
        <taxon>Kipferlia</taxon>
    </lineage>
</organism>
<dbReference type="SMART" id="SM00175">
    <property type="entry name" value="RAB"/>
    <property type="match status" value="1"/>
</dbReference>
<dbReference type="AlphaFoldDB" id="A0A9K3D5R9"/>
<dbReference type="EMBL" id="BDIP01004720">
    <property type="protein sequence ID" value="GIQ89132.1"/>
    <property type="molecule type" value="Genomic_DNA"/>
</dbReference>
<dbReference type="FunFam" id="3.40.50.300:FF:001447">
    <property type="entry name" value="Ras-related protein Rab-1B"/>
    <property type="match status" value="1"/>
</dbReference>
<dbReference type="SUPFAM" id="SSF52540">
    <property type="entry name" value="P-loop containing nucleoside triphosphate hydrolases"/>
    <property type="match status" value="1"/>
</dbReference>
<dbReference type="SMART" id="SM00174">
    <property type="entry name" value="RHO"/>
    <property type="match status" value="1"/>
</dbReference>